<name>A0A2T4GSC3_FUSCU</name>
<evidence type="ECO:0000313" key="5">
    <source>
        <dbReference type="Proteomes" id="UP000241587"/>
    </source>
</evidence>
<feature type="transmembrane region" description="Helical" evidence="2">
    <location>
        <begin position="63"/>
        <end position="80"/>
    </location>
</feature>
<feature type="region of interest" description="Disordered" evidence="1">
    <location>
        <begin position="1"/>
        <end position="32"/>
    </location>
</feature>
<evidence type="ECO:0000256" key="1">
    <source>
        <dbReference type="SAM" id="MobiDB-lite"/>
    </source>
</evidence>
<dbReference type="Proteomes" id="UP000663297">
    <property type="component" value="Chromosome 1"/>
</dbReference>
<dbReference type="EMBL" id="CP064747">
    <property type="protein sequence ID" value="QPC59853.1"/>
    <property type="molecule type" value="Genomic_DNA"/>
</dbReference>
<organism evidence="3 5">
    <name type="scientific">Fusarium culmorum</name>
    <dbReference type="NCBI Taxonomy" id="5516"/>
    <lineage>
        <taxon>Eukaryota</taxon>
        <taxon>Fungi</taxon>
        <taxon>Dikarya</taxon>
        <taxon>Ascomycota</taxon>
        <taxon>Pezizomycotina</taxon>
        <taxon>Sordariomycetes</taxon>
        <taxon>Hypocreomycetidae</taxon>
        <taxon>Hypocreales</taxon>
        <taxon>Nectriaceae</taxon>
        <taxon>Fusarium</taxon>
    </lineage>
</organism>
<gene>
    <name evidence="3" type="ORF">FCULG_00006283</name>
    <name evidence="4" type="ORF">HYE67_002084</name>
</gene>
<dbReference type="AlphaFoldDB" id="A0A2T4GSC3"/>
<reference evidence="4" key="2">
    <citation type="submission" date="2020-11" db="EMBL/GenBank/DDBJ databases">
        <title>The chromosome-scale genome resource for two endophytic Fusarium species: F. culmorum and F. pseudograminearum.</title>
        <authorList>
            <person name="Yuan Z."/>
        </authorList>
    </citation>
    <scope>NUCLEOTIDE SEQUENCE</scope>
    <source>
        <strain evidence="4">Class2-1B</strain>
    </source>
</reference>
<keyword evidence="5" id="KW-1185">Reference proteome</keyword>
<dbReference type="EMBL" id="PVEM01000006">
    <property type="protein sequence ID" value="PTD06441.1"/>
    <property type="molecule type" value="Genomic_DNA"/>
</dbReference>
<keyword evidence="2" id="KW-0472">Membrane</keyword>
<protein>
    <submittedName>
        <fullName evidence="3">Uncharacterized protein</fullName>
    </submittedName>
</protein>
<proteinExistence type="predicted"/>
<evidence type="ECO:0000313" key="4">
    <source>
        <dbReference type="EMBL" id="QPC59853.1"/>
    </source>
</evidence>
<keyword evidence="2" id="KW-0812">Transmembrane</keyword>
<sequence>MPQSIGQPDRAVSKSKGCSKARSERSTSMQLSTVTHTLMRKSDFSAREYGGNRRSIYLKFKAFLAYYIACSYKIVVYLSPKESK</sequence>
<accession>A0A2T4GSC3</accession>
<evidence type="ECO:0000313" key="3">
    <source>
        <dbReference type="EMBL" id="PTD06441.1"/>
    </source>
</evidence>
<reference evidence="3 5" key="1">
    <citation type="submission" date="2018-02" db="EMBL/GenBank/DDBJ databases">
        <title>Fusarium culmorum secondary metabolites in fungal-bacterial-plant interactions.</title>
        <authorList>
            <person name="Schmidt R."/>
        </authorList>
    </citation>
    <scope>NUCLEOTIDE SEQUENCE [LARGE SCALE GENOMIC DNA]</scope>
    <source>
        <strain evidence="3 5">PV</strain>
    </source>
</reference>
<evidence type="ECO:0000256" key="2">
    <source>
        <dbReference type="SAM" id="Phobius"/>
    </source>
</evidence>
<keyword evidence="2" id="KW-1133">Transmembrane helix</keyword>
<dbReference type="Proteomes" id="UP000241587">
    <property type="component" value="Unassembled WGS sequence"/>
</dbReference>